<gene>
    <name evidence="3" type="ORF">Cgig2_009233</name>
</gene>
<accession>A0A9Q1KA05</accession>
<comment type="caution">
    <text evidence="3">The sequence shown here is derived from an EMBL/GenBank/DDBJ whole genome shotgun (WGS) entry which is preliminary data.</text>
</comment>
<name>A0A9Q1KA05_9CARY</name>
<protein>
    <recommendedName>
        <fullName evidence="2">Aminotransferase class V domain-containing protein</fullName>
    </recommendedName>
</protein>
<dbReference type="PANTHER" id="PTHR43586">
    <property type="entry name" value="CYSTEINE DESULFURASE"/>
    <property type="match status" value="1"/>
</dbReference>
<dbReference type="InterPro" id="IPR015424">
    <property type="entry name" value="PyrdxlP-dep_Trfase"/>
</dbReference>
<dbReference type="Gene3D" id="3.90.1150.10">
    <property type="entry name" value="Aspartate Aminotransferase, domain 1"/>
    <property type="match status" value="1"/>
</dbReference>
<evidence type="ECO:0000259" key="2">
    <source>
        <dbReference type="Pfam" id="PF00266"/>
    </source>
</evidence>
<keyword evidence="4" id="KW-1185">Reference proteome</keyword>
<organism evidence="3 4">
    <name type="scientific">Carnegiea gigantea</name>
    <dbReference type="NCBI Taxonomy" id="171969"/>
    <lineage>
        <taxon>Eukaryota</taxon>
        <taxon>Viridiplantae</taxon>
        <taxon>Streptophyta</taxon>
        <taxon>Embryophyta</taxon>
        <taxon>Tracheophyta</taxon>
        <taxon>Spermatophyta</taxon>
        <taxon>Magnoliopsida</taxon>
        <taxon>eudicotyledons</taxon>
        <taxon>Gunneridae</taxon>
        <taxon>Pentapetalae</taxon>
        <taxon>Caryophyllales</taxon>
        <taxon>Cactineae</taxon>
        <taxon>Cactaceae</taxon>
        <taxon>Cactoideae</taxon>
        <taxon>Echinocereeae</taxon>
        <taxon>Carnegiea</taxon>
    </lineage>
</organism>
<dbReference type="Pfam" id="PF00266">
    <property type="entry name" value="Aminotran_5"/>
    <property type="match status" value="1"/>
</dbReference>
<dbReference type="InterPro" id="IPR000192">
    <property type="entry name" value="Aminotrans_V_dom"/>
</dbReference>
<dbReference type="InterPro" id="IPR015422">
    <property type="entry name" value="PyrdxlP-dep_Trfase_small"/>
</dbReference>
<keyword evidence="1" id="KW-0663">Pyridoxal phosphate</keyword>
<dbReference type="Proteomes" id="UP001153076">
    <property type="component" value="Unassembled WGS sequence"/>
</dbReference>
<evidence type="ECO:0000313" key="3">
    <source>
        <dbReference type="EMBL" id="KAJ8439090.1"/>
    </source>
</evidence>
<dbReference type="PANTHER" id="PTHR43586:SF8">
    <property type="entry name" value="CYSTEINE DESULFURASE 1, CHLOROPLASTIC"/>
    <property type="match status" value="1"/>
</dbReference>
<feature type="domain" description="Aminotransferase class V" evidence="2">
    <location>
        <begin position="37"/>
        <end position="240"/>
    </location>
</feature>
<dbReference type="EMBL" id="JAKOGI010000230">
    <property type="protein sequence ID" value="KAJ8439090.1"/>
    <property type="molecule type" value="Genomic_DNA"/>
</dbReference>
<dbReference type="AlphaFoldDB" id="A0A9Q1KA05"/>
<proteinExistence type="predicted"/>
<dbReference type="Gene3D" id="3.40.640.10">
    <property type="entry name" value="Type I PLP-dependent aspartate aminotransferase-like (Major domain)"/>
    <property type="match status" value="1"/>
</dbReference>
<sequence>MYAGPPYYKVNEEFYDRKNNEKNIMSSIFTLPQFCLHIILTVAEYHSAIVPWQFVAKKTSANFLTEEVLDAWQLLELLSRKTKLVVVHHVSNVHASALQIVDIVHSTHGIGAKVFVDACQSVPHMAVDVQSLGVDFVLLLTRLGCSVIYLSKDKRILQITINKQCFRYMISDIYLAHFTYVDHPCRFEAGTPAILEAIRLGATIDYLSGIGMQKVHDYEVELADYLYERLSSILEVRIYSLNHLRLFNELLFVRLVWRAFTQRTLLLSFINRYELLPRPHGFCTFDLIIVDPVVRIHTTLQFDGITFLSGNPIACNYTLQLIVKSSNNVHRSTCQPIAYPRRGSLGGLKVIKA</sequence>
<evidence type="ECO:0000256" key="1">
    <source>
        <dbReference type="ARBA" id="ARBA00022898"/>
    </source>
</evidence>
<dbReference type="SUPFAM" id="SSF53383">
    <property type="entry name" value="PLP-dependent transferases"/>
    <property type="match status" value="1"/>
</dbReference>
<dbReference type="InterPro" id="IPR015421">
    <property type="entry name" value="PyrdxlP-dep_Trfase_major"/>
</dbReference>
<reference evidence="3" key="1">
    <citation type="submission" date="2022-04" db="EMBL/GenBank/DDBJ databases">
        <title>Carnegiea gigantea Genome sequencing and assembly v2.</title>
        <authorList>
            <person name="Copetti D."/>
            <person name="Sanderson M.J."/>
            <person name="Burquez A."/>
            <person name="Wojciechowski M.F."/>
        </authorList>
    </citation>
    <scope>NUCLEOTIDE SEQUENCE</scope>
    <source>
        <strain evidence="3">SGP5-SGP5p</strain>
        <tissue evidence="3">Aerial part</tissue>
    </source>
</reference>
<dbReference type="OrthoDB" id="420046at2759"/>
<evidence type="ECO:0000313" key="4">
    <source>
        <dbReference type="Proteomes" id="UP001153076"/>
    </source>
</evidence>